<gene>
    <name evidence="1" type="ORF">BXY41_102287</name>
</gene>
<evidence type="ECO:0000313" key="1">
    <source>
        <dbReference type="EMBL" id="PPK82597.1"/>
    </source>
</evidence>
<comment type="caution">
    <text evidence="1">The sequence shown here is derived from an EMBL/GenBank/DDBJ whole genome shotgun (WGS) entry which is preliminary data.</text>
</comment>
<organism evidence="1 2">
    <name type="scientific">Lacrimispora xylanisolvens</name>
    <dbReference type="NCBI Taxonomy" id="384636"/>
    <lineage>
        <taxon>Bacteria</taxon>
        <taxon>Bacillati</taxon>
        <taxon>Bacillota</taxon>
        <taxon>Clostridia</taxon>
        <taxon>Lachnospirales</taxon>
        <taxon>Lachnospiraceae</taxon>
        <taxon>Lacrimispora</taxon>
    </lineage>
</organism>
<dbReference type="NCBIfam" id="TIGR01909">
    <property type="entry name" value="C_GCAxxG_C_C"/>
    <property type="match status" value="1"/>
</dbReference>
<dbReference type="OrthoDB" id="9791535at2"/>
<accession>A0A2S6HX98</accession>
<dbReference type="Proteomes" id="UP000237749">
    <property type="component" value="Unassembled WGS sequence"/>
</dbReference>
<reference evidence="1 2" key="1">
    <citation type="submission" date="2018-02" db="EMBL/GenBank/DDBJ databases">
        <title>Genomic Encyclopedia of Archaeal and Bacterial Type Strains, Phase II (KMG-II): from individual species to whole genera.</title>
        <authorList>
            <person name="Goeker M."/>
        </authorList>
    </citation>
    <scope>NUCLEOTIDE SEQUENCE [LARGE SCALE GENOMIC DNA]</scope>
    <source>
        <strain evidence="1 2">DSM 3808</strain>
    </source>
</reference>
<sequence>MTEPMTDRAKKALEKHAEGYNCAQAVSCVFCDKTGVDEATMFRFTEGMGLGMGGMEGTCGAIGAAAVLSGLKNSTAQLDKPNSKRTSYEASKACLQSFKEQNGSVVCKDLKGVETGKVLRPCNDCIADAVMIIERTLFKEESER</sequence>
<dbReference type="AlphaFoldDB" id="A0A2S6HX98"/>
<dbReference type="RefSeq" id="WP_104435223.1">
    <property type="nucleotide sequence ID" value="NZ_CP070896.1"/>
</dbReference>
<protein>
    <submittedName>
        <fullName evidence="1">C_GCAxxG_C_C family probable redox protein</fullName>
    </submittedName>
</protein>
<name>A0A2S6HX98_9FIRM</name>
<dbReference type="Pfam" id="PF09719">
    <property type="entry name" value="C_GCAxxG_C_C"/>
    <property type="match status" value="1"/>
</dbReference>
<dbReference type="InterPro" id="IPR010181">
    <property type="entry name" value="CGCAxxGCC_motif"/>
</dbReference>
<keyword evidence="2" id="KW-1185">Reference proteome</keyword>
<proteinExistence type="predicted"/>
<evidence type="ECO:0000313" key="2">
    <source>
        <dbReference type="Proteomes" id="UP000237749"/>
    </source>
</evidence>
<dbReference type="EMBL" id="PTJA01000002">
    <property type="protein sequence ID" value="PPK82597.1"/>
    <property type="molecule type" value="Genomic_DNA"/>
</dbReference>